<dbReference type="AlphaFoldDB" id="A0A4Y8ZPG1"/>
<feature type="domain" description="Prepilin type IV endopeptidase peptidase" evidence="7">
    <location>
        <begin position="12"/>
        <end position="116"/>
    </location>
</feature>
<evidence type="ECO:0000256" key="2">
    <source>
        <dbReference type="ARBA" id="ARBA00022475"/>
    </source>
</evidence>
<proteinExistence type="predicted"/>
<evidence type="ECO:0000313" key="8">
    <source>
        <dbReference type="EMBL" id="TFI57900.1"/>
    </source>
</evidence>
<dbReference type="Pfam" id="PF01478">
    <property type="entry name" value="Peptidase_A24"/>
    <property type="match status" value="1"/>
</dbReference>
<organism evidence="8 9">
    <name type="scientific">Sphingomonas parva</name>
    <dbReference type="NCBI Taxonomy" id="2555898"/>
    <lineage>
        <taxon>Bacteria</taxon>
        <taxon>Pseudomonadati</taxon>
        <taxon>Pseudomonadota</taxon>
        <taxon>Alphaproteobacteria</taxon>
        <taxon>Sphingomonadales</taxon>
        <taxon>Sphingomonadaceae</taxon>
        <taxon>Sphingomonas</taxon>
    </lineage>
</organism>
<protein>
    <submittedName>
        <fullName evidence="8">Peptidase</fullName>
    </submittedName>
</protein>
<evidence type="ECO:0000256" key="1">
    <source>
        <dbReference type="ARBA" id="ARBA00004651"/>
    </source>
</evidence>
<reference evidence="8 9" key="1">
    <citation type="submission" date="2019-03" db="EMBL/GenBank/DDBJ databases">
        <title>Genome sequence of Sphingomonas sp. 17J27-24.</title>
        <authorList>
            <person name="Kim M."/>
            <person name="Maeng S."/>
            <person name="Sathiyaraj S."/>
        </authorList>
    </citation>
    <scope>NUCLEOTIDE SEQUENCE [LARGE SCALE GENOMIC DNA]</scope>
    <source>
        <strain evidence="8 9">17J27-24</strain>
    </source>
</reference>
<feature type="transmembrane region" description="Helical" evidence="6">
    <location>
        <begin position="99"/>
        <end position="121"/>
    </location>
</feature>
<gene>
    <name evidence="8" type="ORF">E2493_12820</name>
</gene>
<dbReference type="PANTHER" id="PTHR36506:SF1">
    <property type="entry name" value="PREFLAGELLIN PEPTIDASE"/>
    <property type="match status" value="1"/>
</dbReference>
<evidence type="ECO:0000256" key="5">
    <source>
        <dbReference type="ARBA" id="ARBA00023136"/>
    </source>
</evidence>
<dbReference type="InterPro" id="IPR000045">
    <property type="entry name" value="Prepilin_IV_endopep_pep"/>
</dbReference>
<sequence length="156" mass="16922">MWQEFSWFLIGLLAAALVAAAIGDWRSRIIPNRLNAMIALLAIPYWWTSGLGLWPGVALQLGVAALVFGAFFILFYFDWMGGGDVKMAGAVALWLPAPAILQLLVIMSIAGGVLTLALLIPHRIARAAGNPEIPYGIAITFAGLWIIGERFLNQFV</sequence>
<dbReference type="OrthoDB" id="5329005at2"/>
<keyword evidence="2" id="KW-1003">Cell membrane</keyword>
<dbReference type="Proteomes" id="UP000298213">
    <property type="component" value="Unassembled WGS sequence"/>
</dbReference>
<evidence type="ECO:0000256" key="4">
    <source>
        <dbReference type="ARBA" id="ARBA00022989"/>
    </source>
</evidence>
<dbReference type="GO" id="GO:0004190">
    <property type="term" value="F:aspartic-type endopeptidase activity"/>
    <property type="evidence" value="ECO:0007669"/>
    <property type="project" value="InterPro"/>
</dbReference>
<accession>A0A4Y8ZPG1</accession>
<dbReference type="RefSeq" id="WP_135087447.1">
    <property type="nucleotide sequence ID" value="NZ_SPDV01000022.1"/>
</dbReference>
<comment type="caution">
    <text evidence="8">The sequence shown here is derived from an EMBL/GenBank/DDBJ whole genome shotgun (WGS) entry which is preliminary data.</text>
</comment>
<dbReference type="InterPro" id="IPR052218">
    <property type="entry name" value="Preflagellin_Peptidase"/>
</dbReference>
<keyword evidence="9" id="KW-1185">Reference proteome</keyword>
<evidence type="ECO:0000256" key="3">
    <source>
        <dbReference type="ARBA" id="ARBA00022692"/>
    </source>
</evidence>
<evidence type="ECO:0000256" key="6">
    <source>
        <dbReference type="SAM" id="Phobius"/>
    </source>
</evidence>
<dbReference type="EMBL" id="SPDV01000022">
    <property type="protein sequence ID" value="TFI57900.1"/>
    <property type="molecule type" value="Genomic_DNA"/>
</dbReference>
<name>A0A4Y8ZPG1_9SPHN</name>
<feature type="transmembrane region" description="Helical" evidence="6">
    <location>
        <begin position="61"/>
        <end position="79"/>
    </location>
</feature>
<keyword evidence="3 6" id="KW-0812">Transmembrane</keyword>
<evidence type="ECO:0000259" key="7">
    <source>
        <dbReference type="Pfam" id="PF01478"/>
    </source>
</evidence>
<dbReference type="PANTHER" id="PTHR36506">
    <property type="entry name" value="PREFLAGELLIN PEPTIDASE"/>
    <property type="match status" value="1"/>
</dbReference>
<keyword evidence="5 6" id="KW-0472">Membrane</keyword>
<feature type="transmembrane region" description="Helical" evidence="6">
    <location>
        <begin position="36"/>
        <end position="54"/>
    </location>
</feature>
<dbReference type="GO" id="GO:0005886">
    <property type="term" value="C:plasma membrane"/>
    <property type="evidence" value="ECO:0007669"/>
    <property type="project" value="UniProtKB-SubCell"/>
</dbReference>
<feature type="transmembrane region" description="Helical" evidence="6">
    <location>
        <begin position="133"/>
        <end position="152"/>
    </location>
</feature>
<dbReference type="Gene3D" id="1.20.120.1220">
    <property type="match status" value="1"/>
</dbReference>
<evidence type="ECO:0000313" key="9">
    <source>
        <dbReference type="Proteomes" id="UP000298213"/>
    </source>
</evidence>
<keyword evidence="4 6" id="KW-1133">Transmembrane helix</keyword>
<comment type="subcellular location">
    <subcellularLocation>
        <location evidence="1">Cell membrane</location>
        <topology evidence="1">Multi-pass membrane protein</topology>
    </subcellularLocation>
</comment>